<dbReference type="Pfam" id="PF12974">
    <property type="entry name" value="Phosphonate-bd"/>
    <property type="match status" value="1"/>
</dbReference>
<protein>
    <submittedName>
        <fullName evidence="1">PhnD/SsuA/transferrin family substrate-binding protein</fullName>
    </submittedName>
</protein>
<dbReference type="PROSITE" id="PS51257">
    <property type="entry name" value="PROKAR_LIPOPROTEIN"/>
    <property type="match status" value="1"/>
</dbReference>
<dbReference type="SUPFAM" id="SSF53850">
    <property type="entry name" value="Periplasmic binding protein-like II"/>
    <property type="match status" value="1"/>
</dbReference>
<sequence length="295" mass="33119">MSKNMLRHHFLGLILVLWAITACGRGEEEVYQKLVIGVIGYGESSSSLEEYSDLQDYLSIQLKSIVELEPAYNEIQALKQISQEKWDLVFAPSGLAAIAIYRYKYQPLVPLEGIEKLRSAIVVNQDSSFKKILDLGGESIVLGQEGSATSYYLPIYNLYGLTMEKVLFSPTPQTSLELLEQREVDGAALSVEEFNQYRQNFKANQFRIIDLDSHVIPTGAIIISNKIGSREFVAIQKALATAPSHIAASAKFLPTEKTPQYEYLIDVIKRVKPITENIKQQPALFYEPKKAPLNN</sequence>
<accession>A0A964BNG3</accession>
<dbReference type="PANTHER" id="PTHR35841">
    <property type="entry name" value="PHOSPHONATES-BINDING PERIPLASMIC PROTEIN"/>
    <property type="match status" value="1"/>
</dbReference>
<dbReference type="AlphaFoldDB" id="A0A964BNG3"/>
<dbReference type="PANTHER" id="PTHR35841:SF1">
    <property type="entry name" value="PHOSPHONATES-BINDING PERIPLASMIC PROTEIN"/>
    <property type="match status" value="1"/>
</dbReference>
<keyword evidence="2" id="KW-1185">Reference proteome</keyword>
<organism evidence="1 2">
    <name type="scientific">Waterburya agarophytonicola KI4</name>
    <dbReference type="NCBI Taxonomy" id="2874699"/>
    <lineage>
        <taxon>Bacteria</taxon>
        <taxon>Bacillati</taxon>
        <taxon>Cyanobacteriota</taxon>
        <taxon>Cyanophyceae</taxon>
        <taxon>Pleurocapsales</taxon>
        <taxon>Hyellaceae</taxon>
        <taxon>Waterburya</taxon>
        <taxon>Waterburya agarophytonicola</taxon>
    </lineage>
</organism>
<dbReference type="RefSeq" id="WP_229639360.1">
    <property type="nucleotide sequence ID" value="NZ_JADWDC010000008.1"/>
</dbReference>
<evidence type="ECO:0000313" key="2">
    <source>
        <dbReference type="Proteomes" id="UP000729733"/>
    </source>
</evidence>
<dbReference type="Gene3D" id="3.40.190.10">
    <property type="entry name" value="Periplasmic binding protein-like II"/>
    <property type="match status" value="2"/>
</dbReference>
<gene>
    <name evidence="1" type="ORF">I4641_04925</name>
</gene>
<dbReference type="EMBL" id="JADWDC010000008">
    <property type="protein sequence ID" value="MCC0176319.1"/>
    <property type="molecule type" value="Genomic_DNA"/>
</dbReference>
<proteinExistence type="predicted"/>
<name>A0A964BNG3_9CYAN</name>
<comment type="caution">
    <text evidence="1">The sequence shown here is derived from an EMBL/GenBank/DDBJ whole genome shotgun (WGS) entry which is preliminary data.</text>
</comment>
<dbReference type="Proteomes" id="UP000729733">
    <property type="component" value="Unassembled WGS sequence"/>
</dbReference>
<evidence type="ECO:0000313" key="1">
    <source>
        <dbReference type="EMBL" id="MCC0176319.1"/>
    </source>
</evidence>
<reference evidence="1" key="1">
    <citation type="journal article" date="2021" name="Antonie Van Leeuwenhoek">
        <title>Draft genome and description of Waterburya agarophytonicola gen. nov. sp. nov. (Pleurocapsales, Cyanobacteria): a seaweed symbiont.</title>
        <authorList>
            <person name="Bonthond G."/>
            <person name="Shalygin S."/>
            <person name="Bayer T."/>
            <person name="Weinberger F."/>
        </authorList>
    </citation>
    <scope>NUCLEOTIDE SEQUENCE</scope>
    <source>
        <strain evidence="1">KI4</strain>
    </source>
</reference>